<keyword evidence="3" id="KW-1185">Reference proteome</keyword>
<name>A0ABT1WPQ1_9LACT</name>
<evidence type="ECO:0000313" key="3">
    <source>
        <dbReference type="Proteomes" id="UP001059480"/>
    </source>
</evidence>
<dbReference type="RefSeq" id="WP_256945634.1">
    <property type="nucleotide sequence ID" value="NZ_JANHNZ010000009.1"/>
</dbReference>
<protein>
    <submittedName>
        <fullName evidence="2">GNAT family N-acetyltransferase</fullName>
    </submittedName>
</protein>
<accession>A0ABT1WPQ1</accession>
<reference evidence="2" key="1">
    <citation type="submission" date="2022-07" db="EMBL/GenBank/DDBJ databases">
        <authorList>
            <person name="Jung M.-Y."/>
            <person name="Lee M."/>
        </authorList>
    </citation>
    <scope>NUCLEOTIDE SEQUENCE</scope>
    <source>
        <strain evidence="2">S8</strain>
    </source>
</reference>
<dbReference type="Pfam" id="PF00583">
    <property type="entry name" value="Acetyltransf_1"/>
    <property type="match status" value="1"/>
</dbReference>
<dbReference type="EMBL" id="JANHNZ010000009">
    <property type="protein sequence ID" value="MCQ9210521.1"/>
    <property type="molecule type" value="Genomic_DNA"/>
</dbReference>
<evidence type="ECO:0000259" key="1">
    <source>
        <dbReference type="PROSITE" id="PS51186"/>
    </source>
</evidence>
<dbReference type="Gene3D" id="3.40.630.30">
    <property type="match status" value="1"/>
</dbReference>
<dbReference type="PROSITE" id="PS51186">
    <property type="entry name" value="GNAT"/>
    <property type="match status" value="1"/>
</dbReference>
<organism evidence="2 3">
    <name type="scientific">Granulicatella seriolae</name>
    <dbReference type="NCBI Taxonomy" id="2967226"/>
    <lineage>
        <taxon>Bacteria</taxon>
        <taxon>Bacillati</taxon>
        <taxon>Bacillota</taxon>
        <taxon>Bacilli</taxon>
        <taxon>Lactobacillales</taxon>
        <taxon>Carnobacteriaceae</taxon>
        <taxon>Granulicatella</taxon>
    </lineage>
</organism>
<comment type="caution">
    <text evidence="2">The sequence shown here is derived from an EMBL/GenBank/DDBJ whole genome shotgun (WGS) entry which is preliminary data.</text>
</comment>
<feature type="domain" description="N-acetyltransferase" evidence="1">
    <location>
        <begin position="25"/>
        <end position="188"/>
    </location>
</feature>
<sequence>MIIRKPRLDEREQLIPLLMIILNSMDLEFLKEADPKDVREMLFHAMGTPGYRYSMDHALVADIDGAIAGVAFGYPGEIEDTIDLAMDDLFAAYNYPTGNKLFIDKETFPGEWYLDSLVTHEDYRGLGVGTALLKSLPEMARATNQTKIGLNCEVDNQGAYKLYSSLGFKDHSIRMIGSHQYQHMQWVV</sequence>
<evidence type="ECO:0000313" key="2">
    <source>
        <dbReference type="EMBL" id="MCQ9210521.1"/>
    </source>
</evidence>
<dbReference type="PANTHER" id="PTHR43072">
    <property type="entry name" value="N-ACETYLTRANSFERASE"/>
    <property type="match status" value="1"/>
</dbReference>
<reference evidence="2" key="3">
    <citation type="journal article" date="2023" name="Microbiol. Resour. Announc.">
        <title>Draft Genome Sequence of Granulicatella sp. Strain S8, Isolated from a Marine Fish, Seriola quinqueradiata.</title>
        <authorList>
            <person name="Lee M."/>
            <person name="Farooq A."/>
            <person name="Jeong J.B."/>
            <person name="Jung M.Y."/>
        </authorList>
    </citation>
    <scope>NUCLEOTIDE SEQUENCE</scope>
    <source>
        <strain evidence="2">S8</strain>
    </source>
</reference>
<gene>
    <name evidence="2" type="ORF">NPA36_08155</name>
</gene>
<dbReference type="SUPFAM" id="SSF55729">
    <property type="entry name" value="Acyl-CoA N-acyltransferases (Nat)"/>
    <property type="match status" value="1"/>
</dbReference>
<dbReference type="PANTHER" id="PTHR43072:SF60">
    <property type="entry name" value="L-2,4-DIAMINOBUTYRIC ACID ACETYLTRANSFERASE"/>
    <property type="match status" value="1"/>
</dbReference>
<dbReference type="CDD" id="cd04301">
    <property type="entry name" value="NAT_SF"/>
    <property type="match status" value="1"/>
</dbReference>
<reference evidence="2" key="2">
    <citation type="journal article" date="2023" name="Curr. Microbiol.">
        <title>Granulicatella seriolae sp. nov., a Novel Facultative Anaerobe Isolated from Yellowtail Marine Fish.</title>
        <authorList>
            <person name="Lee M."/>
            <person name="Choi Y.J."/>
            <person name="Farooq A."/>
            <person name="Jeong J.B."/>
            <person name="Jung M.Y."/>
        </authorList>
    </citation>
    <scope>NUCLEOTIDE SEQUENCE</scope>
    <source>
        <strain evidence="2">S8</strain>
    </source>
</reference>
<proteinExistence type="predicted"/>
<dbReference type="InterPro" id="IPR016181">
    <property type="entry name" value="Acyl_CoA_acyltransferase"/>
</dbReference>
<dbReference type="InterPro" id="IPR000182">
    <property type="entry name" value="GNAT_dom"/>
</dbReference>
<dbReference type="Proteomes" id="UP001059480">
    <property type="component" value="Unassembled WGS sequence"/>
</dbReference>